<accession>A0A7C3LY41</accession>
<comment type="caution">
    <text evidence="2">The sequence shown here is derived from an EMBL/GenBank/DDBJ whole genome shotgun (WGS) entry which is preliminary data.</text>
</comment>
<proteinExistence type="predicted"/>
<feature type="domain" description="HTH cro/C1-type" evidence="1">
    <location>
        <begin position="10"/>
        <end position="37"/>
    </location>
</feature>
<protein>
    <recommendedName>
        <fullName evidence="1">HTH cro/C1-type domain-containing protein</fullName>
    </recommendedName>
</protein>
<sequence length="92" mass="10322">MILGPGWVKRFENGETIPSIEMLIGILHEIGSSIDKIIPNLPLPKPSSFPQYIFATSLDDKNLDVLFQTASKGKRTIYLVHAEKRGSWKLTL</sequence>
<organism evidence="2">
    <name type="scientific">Leptospirillum ferriphilum</name>
    <dbReference type="NCBI Taxonomy" id="178606"/>
    <lineage>
        <taxon>Bacteria</taxon>
        <taxon>Pseudomonadati</taxon>
        <taxon>Nitrospirota</taxon>
        <taxon>Nitrospiria</taxon>
        <taxon>Nitrospirales</taxon>
        <taxon>Nitrospiraceae</taxon>
        <taxon>Leptospirillum</taxon>
    </lineage>
</organism>
<dbReference type="PROSITE" id="PS50943">
    <property type="entry name" value="HTH_CROC1"/>
    <property type="match status" value="1"/>
</dbReference>
<dbReference type="InterPro" id="IPR001387">
    <property type="entry name" value="Cro/C1-type_HTH"/>
</dbReference>
<gene>
    <name evidence="2" type="ORF">ENX03_09605</name>
</gene>
<name>A0A7C3LY41_9BACT</name>
<dbReference type="EMBL" id="DTMM01000209">
    <property type="protein sequence ID" value="HFT94164.1"/>
    <property type="molecule type" value="Genomic_DNA"/>
</dbReference>
<evidence type="ECO:0000313" key="2">
    <source>
        <dbReference type="EMBL" id="HFT94164.1"/>
    </source>
</evidence>
<evidence type="ECO:0000259" key="1">
    <source>
        <dbReference type="PROSITE" id="PS50943"/>
    </source>
</evidence>
<reference evidence="2" key="1">
    <citation type="journal article" date="2020" name="mSystems">
        <title>Genome- and Community-Level Interaction Insights into Carbon Utilization and Element Cycling Functions of Hydrothermarchaeota in Hydrothermal Sediment.</title>
        <authorList>
            <person name="Zhou Z."/>
            <person name="Liu Y."/>
            <person name="Xu W."/>
            <person name="Pan J."/>
            <person name="Luo Z.H."/>
            <person name="Li M."/>
        </authorList>
    </citation>
    <scope>NUCLEOTIDE SEQUENCE [LARGE SCALE GENOMIC DNA]</scope>
    <source>
        <strain evidence="2">SpSt-902</strain>
    </source>
</reference>
<dbReference type="AlphaFoldDB" id="A0A7C3LY41"/>